<evidence type="ECO:0000313" key="9">
    <source>
        <dbReference type="Proteomes" id="UP000601435"/>
    </source>
</evidence>
<feature type="compositionally biased region" description="Polar residues" evidence="6">
    <location>
        <begin position="1037"/>
        <end position="1046"/>
    </location>
</feature>
<dbReference type="PROSITE" id="PS50103">
    <property type="entry name" value="ZF_C3H1"/>
    <property type="match status" value="2"/>
</dbReference>
<dbReference type="InterPro" id="IPR045877">
    <property type="entry name" value="ZFP36-like"/>
</dbReference>
<keyword evidence="2" id="KW-0677">Repeat</keyword>
<evidence type="ECO:0000256" key="4">
    <source>
        <dbReference type="ARBA" id="ARBA00022833"/>
    </source>
</evidence>
<evidence type="ECO:0000256" key="2">
    <source>
        <dbReference type="ARBA" id="ARBA00022737"/>
    </source>
</evidence>
<dbReference type="PANTHER" id="PTHR12547:SF18">
    <property type="entry name" value="PROTEIN TIS11"/>
    <property type="match status" value="1"/>
</dbReference>
<gene>
    <name evidence="8" type="primary">ZFP36</name>
    <name evidence="8" type="ORF">SNEC2469_LOCUS24413</name>
</gene>
<name>A0A812ZCR7_9DINO</name>
<feature type="zinc finger region" description="C3H1-type" evidence="5">
    <location>
        <begin position="78"/>
        <end position="106"/>
    </location>
</feature>
<feature type="compositionally biased region" description="Basic and acidic residues" evidence="6">
    <location>
        <begin position="1064"/>
        <end position="1074"/>
    </location>
</feature>
<dbReference type="AlphaFoldDB" id="A0A812ZCR7"/>
<protein>
    <submittedName>
        <fullName evidence="8">ZFP36 protein</fullName>
    </submittedName>
</protein>
<dbReference type="Proteomes" id="UP000601435">
    <property type="component" value="Unassembled WGS sequence"/>
</dbReference>
<feature type="domain" description="C3H1-type" evidence="7">
    <location>
        <begin position="78"/>
        <end position="106"/>
    </location>
</feature>
<sequence length="1074" mass="118569">MSRSRFAPRTEVCPEIRGTPMPAIQKKASTPALSVRCANIHQHYLSRDGPGTVEGRCTRGSRCTFAHGIAELRQRPDLYKTKLCASYSLWKQCPYGEDCTHAHGQEELRSVDESVGVFSDSEMQRLEDSKETFSTASGVCDSELSVSAAVNQFGLPNLHEGPMKYFGYDASLSSDGGFPITTPSDYSPPWGSLLHQMQDADLHHMRASPHSNMQMLEFLAANGHQEVAPEYAALPRVHSYWIISRVASSAGVRRSVADDHIVFAFDKDMACSEGDVALAEQISLCLGLDAARRAAPQLWSGERPELLELFPELAWFRDTVFLWKMLLLPACECPPVQNWKASDSMLRWQHKKGRFEVHGFGSTKLTPQASADHPGFFQGVLRWFGQYESGKKSLSRASAAVLAGSTKPLQSEDDILFLENVPTFNGADSSVFTSRETGWYLAAWPGHAMADAWDPFADPADAPKEPEPPRRPTLEPKEVEEIEGEEDVQELGPGIAIPSLAQLEEVLQAAKLKPCPELVQKSFEGDGAAVAKLLEEGDPNSIWLREERLKGSDGCCQCAISWEEYTPLIAACMEKHDEICELLLRHAATQLNVVCCGLNEFGPYKHFTVIDIARQVKSKLLRRLEEAGALSAAQCPEPPWPRSESEREEAAVVAVEVPAPLLQPSAAAAATKRLVSAMQGQRSYSVEARTKAFKQFMLEWHPDKRPPAERVTATAEREAMELVRCANGCSARLDPSWLAEVAWQQQLRLLRKVAEALGARDSELLLTYLTAHACLKSASNFRNKARALALQRGGDSGKGDGGETFLAFVTTAGRDIVRRKQGDCAEDWRALDLKPISRSHLATPTGLFFNELMRSPKPLLEAVLCLTWPQLRVAVEKDVGRPDSANEGLILYIVRLAVRVESYLAFVIMHGHRLVLWRSLAGPKDFAWFSVSNSRLFQDSELLNELEVLKMLSDWLRYASKRKQVQTLAMADTLLPAACRAHAHLALIFKNAWSSAWEGKVPPHQLTARDATILLSAQAFLNINHRWLEDLGLDSASGQASATSSLGVGEAGKAPQKTFEASSEQDKGTGHDLK</sequence>
<evidence type="ECO:0000256" key="6">
    <source>
        <dbReference type="SAM" id="MobiDB-lite"/>
    </source>
</evidence>
<organism evidence="8 9">
    <name type="scientific">Symbiodinium necroappetens</name>
    <dbReference type="NCBI Taxonomy" id="1628268"/>
    <lineage>
        <taxon>Eukaryota</taxon>
        <taxon>Sar</taxon>
        <taxon>Alveolata</taxon>
        <taxon>Dinophyceae</taxon>
        <taxon>Suessiales</taxon>
        <taxon>Symbiodiniaceae</taxon>
        <taxon>Symbiodinium</taxon>
    </lineage>
</organism>
<dbReference type="SMART" id="SM00356">
    <property type="entry name" value="ZnF_C3H1"/>
    <property type="match status" value="2"/>
</dbReference>
<dbReference type="GO" id="GO:0008270">
    <property type="term" value="F:zinc ion binding"/>
    <property type="evidence" value="ECO:0007669"/>
    <property type="project" value="UniProtKB-KW"/>
</dbReference>
<feature type="domain" description="C3H1-type" evidence="7">
    <location>
        <begin position="40"/>
        <end position="70"/>
    </location>
</feature>
<reference evidence="8" key="1">
    <citation type="submission" date="2021-02" db="EMBL/GenBank/DDBJ databases">
        <authorList>
            <person name="Dougan E. K."/>
            <person name="Rhodes N."/>
            <person name="Thang M."/>
            <person name="Chan C."/>
        </authorList>
    </citation>
    <scope>NUCLEOTIDE SEQUENCE</scope>
</reference>
<comment type="caution">
    <text evidence="8">The sequence shown here is derived from an EMBL/GenBank/DDBJ whole genome shotgun (WGS) entry which is preliminary data.</text>
</comment>
<feature type="region of interest" description="Disordered" evidence="6">
    <location>
        <begin position="454"/>
        <end position="488"/>
    </location>
</feature>
<evidence type="ECO:0000256" key="1">
    <source>
        <dbReference type="ARBA" id="ARBA00022723"/>
    </source>
</evidence>
<keyword evidence="9" id="KW-1185">Reference proteome</keyword>
<dbReference type="PANTHER" id="PTHR12547">
    <property type="entry name" value="CCCH ZINC FINGER/TIS11-RELATED"/>
    <property type="match status" value="1"/>
</dbReference>
<keyword evidence="1 5" id="KW-0479">Metal-binding</keyword>
<evidence type="ECO:0000256" key="5">
    <source>
        <dbReference type="PROSITE-ProRule" id="PRU00723"/>
    </source>
</evidence>
<dbReference type="OrthoDB" id="410307at2759"/>
<dbReference type="GO" id="GO:0003729">
    <property type="term" value="F:mRNA binding"/>
    <property type="evidence" value="ECO:0007669"/>
    <property type="project" value="InterPro"/>
</dbReference>
<dbReference type="EMBL" id="CAJNJA010046919">
    <property type="protein sequence ID" value="CAE7820580.1"/>
    <property type="molecule type" value="Genomic_DNA"/>
</dbReference>
<keyword evidence="4 5" id="KW-0862">Zinc</keyword>
<accession>A0A812ZCR7</accession>
<feature type="compositionally biased region" description="Basic and acidic residues" evidence="6">
    <location>
        <begin position="461"/>
        <end position="479"/>
    </location>
</feature>
<dbReference type="InterPro" id="IPR036855">
    <property type="entry name" value="Znf_CCCH_sf"/>
</dbReference>
<feature type="region of interest" description="Disordered" evidence="6">
    <location>
        <begin position="1037"/>
        <end position="1074"/>
    </location>
</feature>
<evidence type="ECO:0000256" key="3">
    <source>
        <dbReference type="ARBA" id="ARBA00022771"/>
    </source>
</evidence>
<evidence type="ECO:0000259" key="7">
    <source>
        <dbReference type="PROSITE" id="PS50103"/>
    </source>
</evidence>
<feature type="zinc finger region" description="C3H1-type" evidence="5">
    <location>
        <begin position="40"/>
        <end position="70"/>
    </location>
</feature>
<dbReference type="Gene3D" id="4.10.1000.10">
    <property type="entry name" value="Zinc finger, CCCH-type"/>
    <property type="match status" value="2"/>
</dbReference>
<dbReference type="SUPFAM" id="SSF90229">
    <property type="entry name" value="CCCH zinc finger"/>
    <property type="match status" value="1"/>
</dbReference>
<evidence type="ECO:0000313" key="8">
    <source>
        <dbReference type="EMBL" id="CAE7820580.1"/>
    </source>
</evidence>
<keyword evidence="3 5" id="KW-0863">Zinc-finger</keyword>
<proteinExistence type="predicted"/>
<dbReference type="InterPro" id="IPR000571">
    <property type="entry name" value="Znf_CCCH"/>
</dbReference>